<evidence type="ECO:0000259" key="4">
    <source>
        <dbReference type="Pfam" id="PF25917"/>
    </source>
</evidence>
<organism evidence="7 8">
    <name type="scientific">Pedobacter steynii</name>
    <dbReference type="NCBI Taxonomy" id="430522"/>
    <lineage>
        <taxon>Bacteria</taxon>
        <taxon>Pseudomonadati</taxon>
        <taxon>Bacteroidota</taxon>
        <taxon>Sphingobacteriia</taxon>
        <taxon>Sphingobacteriales</taxon>
        <taxon>Sphingobacteriaceae</taxon>
        <taxon>Pedobacter</taxon>
    </lineage>
</organism>
<dbReference type="Gene3D" id="2.40.30.170">
    <property type="match status" value="1"/>
</dbReference>
<dbReference type="Pfam" id="PF25917">
    <property type="entry name" value="BSH_RND"/>
    <property type="match status" value="1"/>
</dbReference>
<comment type="similarity">
    <text evidence="2">Belongs to the membrane fusion protein (MFP) (TC 8.A.1) family.</text>
</comment>
<dbReference type="NCBIfam" id="TIGR01730">
    <property type="entry name" value="RND_mfp"/>
    <property type="match status" value="1"/>
</dbReference>
<feature type="domain" description="Multidrug resistance protein MdtA-like barrel-sandwich hybrid" evidence="4">
    <location>
        <begin position="79"/>
        <end position="211"/>
    </location>
</feature>
<dbReference type="InterPro" id="IPR058627">
    <property type="entry name" value="MdtA-like_C"/>
</dbReference>
<feature type="domain" description="Multidrug resistance protein MdtA-like beta-barrel" evidence="5">
    <location>
        <begin position="224"/>
        <end position="312"/>
    </location>
</feature>
<dbReference type="SUPFAM" id="SSF111369">
    <property type="entry name" value="HlyD-like secretion proteins"/>
    <property type="match status" value="1"/>
</dbReference>
<dbReference type="PANTHER" id="PTHR30158">
    <property type="entry name" value="ACRA/E-RELATED COMPONENT OF DRUG EFFLUX TRANSPORTER"/>
    <property type="match status" value="1"/>
</dbReference>
<dbReference type="GO" id="GO:0005886">
    <property type="term" value="C:plasma membrane"/>
    <property type="evidence" value="ECO:0007669"/>
    <property type="project" value="TreeGrafter"/>
</dbReference>
<evidence type="ECO:0000259" key="5">
    <source>
        <dbReference type="Pfam" id="PF25944"/>
    </source>
</evidence>
<feature type="domain" description="Multidrug resistance protein MdtA-like C-terminal permuted SH3" evidence="6">
    <location>
        <begin position="316"/>
        <end position="374"/>
    </location>
</feature>
<dbReference type="Pfam" id="PF25876">
    <property type="entry name" value="HH_MFP_RND"/>
    <property type="match status" value="1"/>
</dbReference>
<evidence type="ECO:0000259" key="3">
    <source>
        <dbReference type="Pfam" id="PF25876"/>
    </source>
</evidence>
<evidence type="ECO:0000256" key="2">
    <source>
        <dbReference type="ARBA" id="ARBA00009477"/>
    </source>
</evidence>
<evidence type="ECO:0000256" key="1">
    <source>
        <dbReference type="ARBA" id="ARBA00004196"/>
    </source>
</evidence>
<feature type="domain" description="Multidrug resistance protein MdtA-like alpha-helical hairpin" evidence="3">
    <location>
        <begin position="116"/>
        <end position="186"/>
    </location>
</feature>
<dbReference type="Gene3D" id="2.40.50.100">
    <property type="match status" value="1"/>
</dbReference>
<protein>
    <submittedName>
        <fullName evidence="7">Membrane fusion protein, multidrug efflux system</fullName>
    </submittedName>
</protein>
<dbReference type="InterPro" id="IPR058625">
    <property type="entry name" value="MdtA-like_BSH"/>
</dbReference>
<dbReference type="GO" id="GO:0030313">
    <property type="term" value="C:cell envelope"/>
    <property type="evidence" value="ECO:0007669"/>
    <property type="project" value="UniProtKB-SubCell"/>
</dbReference>
<sequence length="400" mass="42806">MKYYPNFPQSLNTVKRSTNVMKTIILLSTAIFLFGCSSEPMQVASTAPAPSLPVISITKSAETTYQEYPASVQGAIDLEIRPQVGGVLEQVLVNEGALVKAGQPLFKINSLPFTEQLNNAKANQRAAEAAVLNAQLEVDKLVPLVQNKVVSDIQLKTAKTAHQIAVANVAQAKASVGTAQINLGYTLIKAPVSGYIGRLPKKQGSLVSPSDVLPLTNLSDVHEVHVYFSLGEADFISFKEKYPSATAAGKLKNLPPVELVLSDNGTYAEKGKIDMIDGQFDKTTGSITLRASFPNASGLLRSGNTGKVRLSLQHQDAMMVPQSATVEVQDKVFVYAVGKDNKVAKQPIKVIGISGTNYLIKDGLKSGDRIVSKGMEILKDGDAITPEVSKEEKTLKIAAN</sequence>
<dbReference type="InterPro" id="IPR006143">
    <property type="entry name" value="RND_pump_MFP"/>
</dbReference>
<comment type="subcellular location">
    <subcellularLocation>
        <location evidence="1">Cell envelope</location>
    </subcellularLocation>
</comment>
<name>A0A1H0CVQ6_9SPHI</name>
<dbReference type="Gene3D" id="1.10.287.470">
    <property type="entry name" value="Helix hairpin bin"/>
    <property type="match status" value="1"/>
</dbReference>
<evidence type="ECO:0000313" key="7">
    <source>
        <dbReference type="EMBL" id="SDN61751.1"/>
    </source>
</evidence>
<dbReference type="Pfam" id="PF25967">
    <property type="entry name" value="RND-MFP_C"/>
    <property type="match status" value="1"/>
</dbReference>
<accession>A0A1H0CVQ6</accession>
<dbReference type="InterPro" id="IPR058624">
    <property type="entry name" value="MdtA-like_HH"/>
</dbReference>
<dbReference type="GO" id="GO:0046677">
    <property type="term" value="P:response to antibiotic"/>
    <property type="evidence" value="ECO:0007669"/>
    <property type="project" value="TreeGrafter"/>
</dbReference>
<gene>
    <name evidence="7" type="ORF">SAMN05421820_108229</name>
</gene>
<reference evidence="8" key="1">
    <citation type="submission" date="2016-10" db="EMBL/GenBank/DDBJ databases">
        <authorList>
            <person name="Varghese N."/>
            <person name="Submissions S."/>
        </authorList>
    </citation>
    <scope>NUCLEOTIDE SEQUENCE [LARGE SCALE GENOMIC DNA]</scope>
    <source>
        <strain evidence="8">DSM 19110</strain>
    </source>
</reference>
<dbReference type="Gene3D" id="2.40.420.20">
    <property type="match status" value="1"/>
</dbReference>
<dbReference type="STRING" id="430522.BFS30_23035"/>
<dbReference type="PANTHER" id="PTHR30158:SF23">
    <property type="entry name" value="MULTIDRUG RESISTANCE PROTEIN MEXA"/>
    <property type="match status" value="1"/>
</dbReference>
<proteinExistence type="inferred from homology"/>
<evidence type="ECO:0000313" key="8">
    <source>
        <dbReference type="Proteomes" id="UP000183200"/>
    </source>
</evidence>
<dbReference type="Proteomes" id="UP000183200">
    <property type="component" value="Unassembled WGS sequence"/>
</dbReference>
<dbReference type="InterPro" id="IPR058626">
    <property type="entry name" value="MdtA-like_b-barrel"/>
</dbReference>
<dbReference type="GO" id="GO:0022857">
    <property type="term" value="F:transmembrane transporter activity"/>
    <property type="evidence" value="ECO:0007669"/>
    <property type="project" value="InterPro"/>
</dbReference>
<dbReference type="Pfam" id="PF25944">
    <property type="entry name" value="Beta-barrel_RND"/>
    <property type="match status" value="1"/>
</dbReference>
<evidence type="ECO:0000259" key="6">
    <source>
        <dbReference type="Pfam" id="PF25967"/>
    </source>
</evidence>
<dbReference type="AlphaFoldDB" id="A0A1H0CVQ6"/>
<keyword evidence="8" id="KW-1185">Reference proteome</keyword>
<dbReference type="EMBL" id="FNGY01000008">
    <property type="protein sequence ID" value="SDN61751.1"/>
    <property type="molecule type" value="Genomic_DNA"/>
</dbReference>